<evidence type="ECO:0000313" key="3">
    <source>
        <dbReference type="EMBL" id="MCH8614901.1"/>
    </source>
</evidence>
<evidence type="ECO:0008006" key="5">
    <source>
        <dbReference type="Google" id="ProtNLM"/>
    </source>
</evidence>
<dbReference type="RefSeq" id="WP_241445536.1">
    <property type="nucleotide sequence ID" value="NZ_JAKZHW010000001.1"/>
</dbReference>
<feature type="signal peptide" evidence="2">
    <location>
        <begin position="1"/>
        <end position="24"/>
    </location>
</feature>
<gene>
    <name evidence="3" type="ORF">LZ016_02115</name>
</gene>
<feature type="chain" id="PRO_5046584323" description="Lipocalin-like domain-containing protein" evidence="2">
    <location>
        <begin position="25"/>
        <end position="159"/>
    </location>
</feature>
<feature type="region of interest" description="Disordered" evidence="1">
    <location>
        <begin position="46"/>
        <end position="76"/>
    </location>
</feature>
<proteinExistence type="predicted"/>
<feature type="region of interest" description="Disordered" evidence="1">
    <location>
        <begin position="114"/>
        <end position="136"/>
    </location>
</feature>
<feature type="compositionally biased region" description="Basic and acidic residues" evidence="1">
    <location>
        <begin position="49"/>
        <end position="76"/>
    </location>
</feature>
<dbReference type="EMBL" id="JAKZHW010000001">
    <property type="protein sequence ID" value="MCH8614901.1"/>
    <property type="molecule type" value="Genomic_DNA"/>
</dbReference>
<keyword evidence="2" id="KW-0732">Signal</keyword>
<evidence type="ECO:0000313" key="4">
    <source>
        <dbReference type="Proteomes" id="UP001203058"/>
    </source>
</evidence>
<dbReference type="Proteomes" id="UP001203058">
    <property type="component" value="Unassembled WGS sequence"/>
</dbReference>
<evidence type="ECO:0000256" key="1">
    <source>
        <dbReference type="SAM" id="MobiDB-lite"/>
    </source>
</evidence>
<sequence length="159" mass="17140">MNGLSKFALVAASLAFAMPQVASAAELNAKLWNGTWHLNAAKSKFASSAKEKSETRTYSVEGDKVKMKSSSKDPASKELNFSYSAGYDGKSYPMVGNPNADSISLKVVSEREVKASSKLHGKPSVESTATVSPDGKHLTIKRHMVRMKGAPTDVLEFDR</sequence>
<protein>
    <recommendedName>
        <fullName evidence="5">Lipocalin-like domain-containing protein</fullName>
    </recommendedName>
</protein>
<keyword evidence="4" id="KW-1185">Reference proteome</keyword>
<organism evidence="3 4">
    <name type="scientific">Sphingomonas telluris</name>
    <dbReference type="NCBI Taxonomy" id="2907998"/>
    <lineage>
        <taxon>Bacteria</taxon>
        <taxon>Pseudomonadati</taxon>
        <taxon>Pseudomonadota</taxon>
        <taxon>Alphaproteobacteria</taxon>
        <taxon>Sphingomonadales</taxon>
        <taxon>Sphingomonadaceae</taxon>
        <taxon>Sphingomonas</taxon>
    </lineage>
</organism>
<accession>A0ABS9VIU4</accession>
<reference evidence="3 4" key="1">
    <citation type="submission" date="2022-03" db="EMBL/GenBank/DDBJ databases">
        <authorList>
            <person name="Jo J.-H."/>
            <person name="Im W.-T."/>
        </authorList>
    </citation>
    <scope>NUCLEOTIDE SEQUENCE [LARGE SCALE GENOMIC DNA]</scope>
    <source>
        <strain evidence="3 4">SM33</strain>
    </source>
</reference>
<comment type="caution">
    <text evidence="3">The sequence shown here is derived from an EMBL/GenBank/DDBJ whole genome shotgun (WGS) entry which is preliminary data.</text>
</comment>
<evidence type="ECO:0000256" key="2">
    <source>
        <dbReference type="SAM" id="SignalP"/>
    </source>
</evidence>
<name>A0ABS9VIU4_9SPHN</name>